<reference evidence="2" key="1">
    <citation type="journal article" date="2020" name="Biotechnol. Biofuels">
        <title>New insights from the biogas microbiome by comprehensive genome-resolved metagenomics of nearly 1600 species originating from multiple anaerobic digesters.</title>
        <authorList>
            <person name="Campanaro S."/>
            <person name="Treu L."/>
            <person name="Rodriguez-R L.M."/>
            <person name="Kovalovszki A."/>
            <person name="Ziels R.M."/>
            <person name="Maus I."/>
            <person name="Zhu X."/>
            <person name="Kougias P.G."/>
            <person name="Basile A."/>
            <person name="Luo G."/>
            <person name="Schluter A."/>
            <person name="Konstantinidis K.T."/>
            <person name="Angelidaki I."/>
        </authorList>
    </citation>
    <scope>NUCLEOTIDE SEQUENCE</scope>
    <source>
        <strain evidence="2">AS06rmzACSIP_7</strain>
    </source>
</reference>
<sequence length="54" mass="5890">MVARVGVGGEIKETVVYGEEKCGSFHVEEGGGENQPDERRWKNIGLNGPSFQPD</sequence>
<accession>A0A971M4P2</accession>
<dbReference type="Proteomes" id="UP000777265">
    <property type="component" value="Unassembled WGS sequence"/>
</dbReference>
<organism evidence="2 3">
    <name type="scientific">Syntrophorhabdus aromaticivorans</name>
    <dbReference type="NCBI Taxonomy" id="328301"/>
    <lineage>
        <taxon>Bacteria</taxon>
        <taxon>Pseudomonadati</taxon>
        <taxon>Thermodesulfobacteriota</taxon>
        <taxon>Syntrophorhabdia</taxon>
        <taxon>Syntrophorhabdales</taxon>
        <taxon>Syntrophorhabdaceae</taxon>
        <taxon>Syntrophorhabdus</taxon>
    </lineage>
</organism>
<evidence type="ECO:0000256" key="1">
    <source>
        <dbReference type="SAM" id="MobiDB-lite"/>
    </source>
</evidence>
<comment type="caution">
    <text evidence="2">The sequence shown here is derived from an EMBL/GenBank/DDBJ whole genome shotgun (WGS) entry which is preliminary data.</text>
</comment>
<reference evidence="2" key="2">
    <citation type="submission" date="2020-01" db="EMBL/GenBank/DDBJ databases">
        <authorList>
            <person name="Campanaro S."/>
        </authorList>
    </citation>
    <scope>NUCLEOTIDE SEQUENCE</scope>
    <source>
        <strain evidence="2">AS06rmzACSIP_7</strain>
    </source>
</reference>
<name>A0A971M4P2_9BACT</name>
<evidence type="ECO:0000313" key="2">
    <source>
        <dbReference type="EMBL" id="NLW35815.1"/>
    </source>
</evidence>
<protein>
    <submittedName>
        <fullName evidence="2">Uncharacterized protein</fullName>
    </submittedName>
</protein>
<dbReference type="EMBL" id="JAAYEE010000173">
    <property type="protein sequence ID" value="NLW35815.1"/>
    <property type="molecule type" value="Genomic_DNA"/>
</dbReference>
<feature type="region of interest" description="Disordered" evidence="1">
    <location>
        <begin position="28"/>
        <end position="54"/>
    </location>
</feature>
<dbReference type="AlphaFoldDB" id="A0A971M4P2"/>
<proteinExistence type="predicted"/>
<evidence type="ECO:0000313" key="3">
    <source>
        <dbReference type="Proteomes" id="UP000777265"/>
    </source>
</evidence>
<gene>
    <name evidence="2" type="ORF">GXY80_10090</name>
</gene>